<evidence type="ECO:0000259" key="9">
    <source>
        <dbReference type="Pfam" id="PF26540"/>
    </source>
</evidence>
<keyword evidence="1 7" id="KW-0004">4Fe-4S</keyword>
<comment type="cofactor">
    <cofactor evidence="7">
        <name>[4Fe-4S] cluster</name>
        <dbReference type="ChEBI" id="CHEBI:49883"/>
    </cofactor>
    <text evidence="7">Binds 1 [4Fe-4S] cluster.</text>
</comment>
<keyword evidence="5 7" id="KW-0411">Iron-sulfur</keyword>
<dbReference type="NCBIfam" id="TIGR00612">
    <property type="entry name" value="ispG_gcpE"/>
    <property type="match status" value="1"/>
</dbReference>
<keyword evidence="6 7" id="KW-0414">Isoprene biosynthesis</keyword>
<sequence length="417" mass="44236">MQTIISTEELKRHRTHAVRVSWGDREVVIGGGRPVVVQSMTNTATADVAETTAQVLALARAGSELVRLTVNTPEAARAVVEIREALDRAGCSVPLVGDFHYNGHKLLKEVPLCAQALSKYRINPGNVGKGTKGEENFATMIEIAKATGAAVRIGVNWGSLDQALLARMMDENAARDVPLAPEEVLEEALIESALASARRAESLGLGADRLVLSCKVSEVKPLIALYRKLAARSNYALHLGLTEAGIGSKGIVASSAALAVLLEEGIGDTIRVSLTPAPGSARTEEVVVAQEILQSLDIRKFVPTVTSCPGCGRTSSDLFQRLAASTQAYLRQRAPVWREIAPGAENMKVAVMGCVVNGPGESRHADIGISLPGAGESPVAPVFVRGEKVAALKGADMQESFRDMIEKFVLETYGTRG</sequence>
<evidence type="ECO:0000256" key="7">
    <source>
        <dbReference type="HAMAP-Rule" id="MF_00159"/>
    </source>
</evidence>
<reference evidence="10 11" key="1">
    <citation type="journal article" date="2021" name="Sci. Rep.">
        <title>The distribution of antibiotic resistance genes in chicken gut microbiota commensals.</title>
        <authorList>
            <person name="Juricova H."/>
            <person name="Matiasovicova J."/>
            <person name="Kubasova T."/>
            <person name="Cejkova D."/>
            <person name="Rychlik I."/>
        </authorList>
    </citation>
    <scope>NUCLEOTIDE SEQUENCE [LARGE SCALE GENOMIC DNA]</scope>
    <source>
        <strain evidence="10 11">An829</strain>
    </source>
</reference>
<feature type="domain" description="IspG C-terminal" evidence="9">
    <location>
        <begin position="305"/>
        <end position="407"/>
    </location>
</feature>
<dbReference type="HAMAP" id="MF_00159">
    <property type="entry name" value="IspG"/>
    <property type="match status" value="1"/>
</dbReference>
<dbReference type="SUPFAM" id="SSF56014">
    <property type="entry name" value="Nitrite and sulphite reductase 4Fe-4S domain-like"/>
    <property type="match status" value="1"/>
</dbReference>
<comment type="caution">
    <text evidence="10">The sequence shown here is derived from an EMBL/GenBank/DDBJ whole genome shotgun (WGS) entry which is preliminary data.</text>
</comment>
<keyword evidence="3 7" id="KW-0560">Oxidoreductase</keyword>
<dbReference type="PIRSF" id="PIRSF004640">
    <property type="entry name" value="IspG"/>
    <property type="match status" value="1"/>
</dbReference>
<evidence type="ECO:0000256" key="2">
    <source>
        <dbReference type="ARBA" id="ARBA00022723"/>
    </source>
</evidence>
<organism evidence="10 11">
    <name type="scientific">Sutterella massiliensis</name>
    <dbReference type="NCBI Taxonomy" id="1816689"/>
    <lineage>
        <taxon>Bacteria</taxon>
        <taxon>Pseudomonadati</taxon>
        <taxon>Pseudomonadota</taxon>
        <taxon>Betaproteobacteria</taxon>
        <taxon>Burkholderiales</taxon>
        <taxon>Sutterellaceae</taxon>
        <taxon>Sutterella</taxon>
    </lineage>
</organism>
<dbReference type="InterPro" id="IPR058579">
    <property type="entry name" value="IspG_C"/>
</dbReference>
<proteinExistence type="inferred from homology"/>
<keyword evidence="11" id="KW-1185">Reference proteome</keyword>
<protein>
    <recommendedName>
        <fullName evidence="7">4-hydroxy-3-methylbut-2-en-1-yl diphosphate synthase (flavodoxin)</fullName>
        <ecNumber evidence="7">1.17.7.3</ecNumber>
    </recommendedName>
    <alternativeName>
        <fullName evidence="7">1-hydroxy-2-methyl-2-(E)-butenyl 4-diphosphate synthase</fullName>
    </alternativeName>
</protein>
<accession>A0ABS2DQ95</accession>
<dbReference type="EC" id="1.17.7.3" evidence="7"/>
<evidence type="ECO:0000256" key="6">
    <source>
        <dbReference type="ARBA" id="ARBA00023229"/>
    </source>
</evidence>
<dbReference type="PANTHER" id="PTHR30454">
    <property type="entry name" value="4-HYDROXY-3-METHYLBUT-2-EN-1-YL DIPHOSPHATE SYNTHASE"/>
    <property type="match status" value="1"/>
</dbReference>
<feature type="binding site" evidence="7">
    <location>
        <position position="354"/>
    </location>
    <ligand>
        <name>[4Fe-4S] cluster</name>
        <dbReference type="ChEBI" id="CHEBI:49883"/>
    </ligand>
</feature>
<dbReference type="Pfam" id="PF26540">
    <property type="entry name" value="GcpE_C"/>
    <property type="match status" value="1"/>
</dbReference>
<comment type="catalytic activity">
    <reaction evidence="7">
        <text>(2E)-4-hydroxy-3-methylbut-2-enyl diphosphate + oxidized [flavodoxin] + H2O + 2 H(+) = 2-C-methyl-D-erythritol 2,4-cyclic diphosphate + reduced [flavodoxin]</text>
        <dbReference type="Rhea" id="RHEA:43604"/>
        <dbReference type="Rhea" id="RHEA-COMP:10622"/>
        <dbReference type="Rhea" id="RHEA-COMP:10623"/>
        <dbReference type="ChEBI" id="CHEBI:15377"/>
        <dbReference type="ChEBI" id="CHEBI:15378"/>
        <dbReference type="ChEBI" id="CHEBI:57618"/>
        <dbReference type="ChEBI" id="CHEBI:58210"/>
        <dbReference type="ChEBI" id="CHEBI:58483"/>
        <dbReference type="ChEBI" id="CHEBI:128753"/>
        <dbReference type="EC" id="1.17.7.3"/>
    </reaction>
</comment>
<feature type="binding site" evidence="7">
    <location>
        <position position="361"/>
    </location>
    <ligand>
        <name>[4Fe-4S] cluster</name>
        <dbReference type="ChEBI" id="CHEBI:49883"/>
    </ligand>
</feature>
<gene>
    <name evidence="7 10" type="primary">ispG</name>
    <name evidence="10" type="synonym">gcpE</name>
    <name evidence="10" type="ORF">H6A60_03210</name>
</gene>
<dbReference type="Gene3D" id="3.30.413.10">
    <property type="entry name" value="Sulfite Reductase Hemoprotein, domain 1"/>
    <property type="match status" value="1"/>
</dbReference>
<feature type="binding site" evidence="7">
    <location>
        <position position="308"/>
    </location>
    <ligand>
        <name>[4Fe-4S] cluster</name>
        <dbReference type="ChEBI" id="CHEBI:49883"/>
    </ligand>
</feature>
<dbReference type="Pfam" id="PF04551">
    <property type="entry name" value="GcpE"/>
    <property type="match status" value="1"/>
</dbReference>
<dbReference type="InterPro" id="IPR004588">
    <property type="entry name" value="IspG_bac-typ"/>
</dbReference>
<comment type="function">
    <text evidence="7">Converts 2C-methyl-D-erythritol 2,4-cyclodiphosphate (ME-2,4cPP) into 1-hydroxy-2-methyl-2-(E)-butenyl 4-diphosphate.</text>
</comment>
<comment type="similarity">
    <text evidence="7">Belongs to the IspG family.</text>
</comment>
<keyword evidence="4 7" id="KW-0408">Iron</keyword>
<dbReference type="InterPro" id="IPR011005">
    <property type="entry name" value="Dihydropteroate_synth-like_sf"/>
</dbReference>
<dbReference type="PANTHER" id="PTHR30454:SF0">
    <property type="entry name" value="4-HYDROXY-3-METHYLBUT-2-EN-1-YL DIPHOSPHATE SYNTHASE (FERREDOXIN), CHLOROPLASTIC"/>
    <property type="match status" value="1"/>
</dbReference>
<evidence type="ECO:0000256" key="5">
    <source>
        <dbReference type="ARBA" id="ARBA00023014"/>
    </source>
</evidence>
<evidence type="ECO:0000256" key="3">
    <source>
        <dbReference type="ARBA" id="ARBA00023002"/>
    </source>
</evidence>
<evidence type="ECO:0000313" key="11">
    <source>
        <dbReference type="Proteomes" id="UP000715095"/>
    </source>
</evidence>
<feature type="binding site" evidence="7">
    <location>
        <position position="311"/>
    </location>
    <ligand>
        <name>[4Fe-4S] cluster</name>
        <dbReference type="ChEBI" id="CHEBI:49883"/>
    </ligand>
</feature>
<dbReference type="EMBL" id="JACJJC010000003">
    <property type="protein sequence ID" value="MBM6703505.1"/>
    <property type="molecule type" value="Genomic_DNA"/>
</dbReference>
<name>A0ABS2DQ95_9BURK</name>
<dbReference type="GO" id="GO:0046429">
    <property type="term" value="F:4-hydroxy-3-methylbut-2-en-1-yl diphosphate synthase activity (ferredoxin)"/>
    <property type="evidence" value="ECO:0007669"/>
    <property type="project" value="UniProtKB-EC"/>
</dbReference>
<evidence type="ECO:0000259" key="8">
    <source>
        <dbReference type="Pfam" id="PF04551"/>
    </source>
</evidence>
<dbReference type="Gene3D" id="3.20.20.20">
    <property type="entry name" value="Dihydropteroate synthase-like"/>
    <property type="match status" value="1"/>
</dbReference>
<dbReference type="NCBIfam" id="NF001540">
    <property type="entry name" value="PRK00366.1"/>
    <property type="match status" value="1"/>
</dbReference>
<keyword evidence="2 7" id="KW-0479">Metal-binding</keyword>
<dbReference type="Proteomes" id="UP000715095">
    <property type="component" value="Unassembled WGS sequence"/>
</dbReference>
<evidence type="ECO:0000313" key="10">
    <source>
        <dbReference type="EMBL" id="MBM6703505.1"/>
    </source>
</evidence>
<evidence type="ECO:0000256" key="1">
    <source>
        <dbReference type="ARBA" id="ARBA00022485"/>
    </source>
</evidence>
<dbReference type="InterPro" id="IPR016425">
    <property type="entry name" value="IspG_bac"/>
</dbReference>
<feature type="domain" description="IspG TIM-barrel" evidence="8">
    <location>
        <begin position="26"/>
        <end position="289"/>
    </location>
</feature>
<comment type="pathway">
    <text evidence="7">Isoprenoid biosynthesis; isopentenyl diphosphate biosynthesis via DXP pathway; isopentenyl diphosphate from 1-deoxy-D-xylulose 5-phosphate: step 5/6.</text>
</comment>
<dbReference type="InterPro" id="IPR045854">
    <property type="entry name" value="NO2/SO3_Rdtase_4Fe4S_sf"/>
</dbReference>
<dbReference type="InterPro" id="IPR058578">
    <property type="entry name" value="IspG_TIM"/>
</dbReference>
<dbReference type="RefSeq" id="WP_205101966.1">
    <property type="nucleotide sequence ID" value="NZ_JACJJC010000003.1"/>
</dbReference>
<evidence type="ECO:0000256" key="4">
    <source>
        <dbReference type="ARBA" id="ARBA00023004"/>
    </source>
</evidence>